<accession>A0A8S0UM09</accession>
<sequence>TRKAKPGGSGNLKNTMTGHFPNTLKELRDILMSLFFQIVLICLGKSRKRTGHSVVIASIWSVYLLADWLAANAVGLISKVQTDDRPKEFQVDPAIAAFWAPFLLVRLGGQDTITAFSVEDNQLWFRNFL</sequence>
<evidence type="ECO:0000313" key="4">
    <source>
        <dbReference type="Proteomes" id="UP000594638"/>
    </source>
</evidence>
<dbReference type="PANTHER" id="PTHR31325">
    <property type="entry name" value="OS01G0798800 PROTEIN-RELATED"/>
    <property type="match status" value="1"/>
</dbReference>
<dbReference type="Gramene" id="OE9A113106T1">
    <property type="protein sequence ID" value="OE9A113106C1"/>
    <property type="gene ID" value="OE9A113106"/>
</dbReference>
<feature type="non-terminal residue" evidence="3">
    <location>
        <position position="129"/>
    </location>
</feature>
<dbReference type="Pfam" id="PF13968">
    <property type="entry name" value="DUF4220"/>
    <property type="match status" value="1"/>
</dbReference>
<dbReference type="AlphaFoldDB" id="A0A8S0UM09"/>
<gene>
    <name evidence="3" type="ORF">OLEA9_A113106</name>
</gene>
<evidence type="ECO:0000259" key="2">
    <source>
        <dbReference type="Pfam" id="PF13968"/>
    </source>
</evidence>
<dbReference type="EMBL" id="CACTIH010007784">
    <property type="protein sequence ID" value="CAA3018101.1"/>
    <property type="molecule type" value="Genomic_DNA"/>
</dbReference>
<feature type="transmembrane region" description="Helical" evidence="1">
    <location>
        <begin position="55"/>
        <end position="77"/>
    </location>
</feature>
<feature type="domain" description="DUF4220" evidence="2">
    <location>
        <begin position="60"/>
        <end position="129"/>
    </location>
</feature>
<keyword evidence="1" id="KW-1133">Transmembrane helix</keyword>
<name>A0A8S0UM09_OLEEU</name>
<dbReference type="OrthoDB" id="1689146at2759"/>
<keyword evidence="1" id="KW-0472">Membrane</keyword>
<feature type="non-terminal residue" evidence="3">
    <location>
        <position position="1"/>
    </location>
</feature>
<dbReference type="InterPro" id="IPR025315">
    <property type="entry name" value="DUF4220"/>
</dbReference>
<protein>
    <submittedName>
        <fullName evidence="3">Unnamed protein product</fullName>
    </submittedName>
</protein>
<organism evidence="3 4">
    <name type="scientific">Olea europaea subsp. europaea</name>
    <dbReference type="NCBI Taxonomy" id="158383"/>
    <lineage>
        <taxon>Eukaryota</taxon>
        <taxon>Viridiplantae</taxon>
        <taxon>Streptophyta</taxon>
        <taxon>Embryophyta</taxon>
        <taxon>Tracheophyta</taxon>
        <taxon>Spermatophyta</taxon>
        <taxon>Magnoliopsida</taxon>
        <taxon>eudicotyledons</taxon>
        <taxon>Gunneridae</taxon>
        <taxon>Pentapetalae</taxon>
        <taxon>asterids</taxon>
        <taxon>lamiids</taxon>
        <taxon>Lamiales</taxon>
        <taxon>Oleaceae</taxon>
        <taxon>Oleeae</taxon>
        <taxon>Olea</taxon>
    </lineage>
</organism>
<evidence type="ECO:0000256" key="1">
    <source>
        <dbReference type="SAM" id="Phobius"/>
    </source>
</evidence>
<evidence type="ECO:0000313" key="3">
    <source>
        <dbReference type="EMBL" id="CAA3018101.1"/>
    </source>
</evidence>
<keyword evidence="1" id="KW-0812">Transmembrane</keyword>
<dbReference type="Proteomes" id="UP000594638">
    <property type="component" value="Unassembled WGS sequence"/>
</dbReference>
<reference evidence="3 4" key="1">
    <citation type="submission" date="2019-12" db="EMBL/GenBank/DDBJ databases">
        <authorList>
            <person name="Alioto T."/>
            <person name="Alioto T."/>
            <person name="Gomez Garrido J."/>
        </authorList>
    </citation>
    <scope>NUCLEOTIDE SEQUENCE [LARGE SCALE GENOMIC DNA]</scope>
</reference>
<proteinExistence type="predicted"/>
<comment type="caution">
    <text evidence="3">The sequence shown here is derived from an EMBL/GenBank/DDBJ whole genome shotgun (WGS) entry which is preliminary data.</text>
</comment>
<keyword evidence="4" id="KW-1185">Reference proteome</keyword>